<comment type="subcellular location">
    <subcellularLocation>
        <location evidence="8">Cytoplasm</location>
    </subcellularLocation>
</comment>
<dbReference type="InterPro" id="IPR001576">
    <property type="entry name" value="Phosphoglycerate_kinase"/>
</dbReference>
<dbReference type="GO" id="GO:0004618">
    <property type="term" value="F:phosphoglycerate kinase activity"/>
    <property type="evidence" value="ECO:0007669"/>
    <property type="project" value="UniProtKB-UniRule"/>
</dbReference>
<dbReference type="EC" id="2.7.2.3" evidence="3 8"/>
<feature type="binding site" evidence="8 10">
    <location>
        <position position="301"/>
    </location>
    <ligand>
        <name>ATP</name>
        <dbReference type="ChEBI" id="CHEBI:30616"/>
    </ligand>
</feature>
<dbReference type="EMBL" id="QOVW01000080">
    <property type="protein sequence ID" value="RDB35601.1"/>
    <property type="molecule type" value="Genomic_DNA"/>
</dbReference>
<keyword evidence="8" id="KW-0963">Cytoplasm</keyword>
<feature type="binding site" evidence="8">
    <location>
        <position position="157"/>
    </location>
    <ligand>
        <name>substrate</name>
    </ligand>
</feature>
<gene>
    <name evidence="8" type="primary">pgk</name>
    <name evidence="12" type="ORF">DCC88_09310</name>
</gene>
<feature type="binding site" evidence="9">
    <location>
        <position position="157"/>
    </location>
    <ligand>
        <name>(2R)-3-phosphoglycerate</name>
        <dbReference type="ChEBI" id="CHEBI:58272"/>
    </ligand>
</feature>
<evidence type="ECO:0000256" key="5">
    <source>
        <dbReference type="ARBA" id="ARBA00022741"/>
    </source>
</evidence>
<evidence type="ECO:0000256" key="9">
    <source>
        <dbReference type="PIRSR" id="PIRSR000724-1"/>
    </source>
</evidence>
<evidence type="ECO:0000256" key="11">
    <source>
        <dbReference type="RuleBase" id="RU000532"/>
    </source>
</evidence>
<dbReference type="GO" id="GO:0006094">
    <property type="term" value="P:gluconeogenesis"/>
    <property type="evidence" value="ECO:0007669"/>
    <property type="project" value="TreeGrafter"/>
</dbReference>
<dbReference type="InterPro" id="IPR015824">
    <property type="entry name" value="Phosphoglycerate_kinase_N"/>
</dbReference>
<proteinExistence type="inferred from homology"/>
<dbReference type="HAMAP" id="MF_00145">
    <property type="entry name" value="Phosphoglyc_kinase"/>
    <property type="match status" value="1"/>
</dbReference>
<accession>A0A369KLT1</accession>
<dbReference type="GO" id="GO:0043531">
    <property type="term" value="F:ADP binding"/>
    <property type="evidence" value="ECO:0007669"/>
    <property type="project" value="TreeGrafter"/>
</dbReference>
<dbReference type="PANTHER" id="PTHR11406">
    <property type="entry name" value="PHOSPHOGLYCERATE KINASE"/>
    <property type="match status" value="1"/>
</dbReference>
<comment type="catalytic activity">
    <reaction evidence="1 8 11">
        <text>(2R)-3-phosphoglycerate + ATP = (2R)-3-phospho-glyceroyl phosphate + ADP</text>
        <dbReference type="Rhea" id="RHEA:14801"/>
        <dbReference type="ChEBI" id="CHEBI:30616"/>
        <dbReference type="ChEBI" id="CHEBI:57604"/>
        <dbReference type="ChEBI" id="CHEBI:58272"/>
        <dbReference type="ChEBI" id="CHEBI:456216"/>
        <dbReference type="EC" id="2.7.2.3"/>
    </reaction>
</comment>
<feature type="binding site" evidence="8 10">
    <location>
        <begin position="358"/>
        <end position="361"/>
    </location>
    <ligand>
        <name>ATP</name>
        <dbReference type="ChEBI" id="CHEBI:30616"/>
    </ligand>
</feature>
<feature type="binding site" evidence="8 10">
    <location>
        <position position="332"/>
    </location>
    <ligand>
        <name>ATP</name>
        <dbReference type="ChEBI" id="CHEBI:30616"/>
    </ligand>
</feature>
<dbReference type="FunFam" id="3.40.50.1260:FF:000007">
    <property type="entry name" value="Phosphoglycerate kinase"/>
    <property type="match status" value="1"/>
</dbReference>
<dbReference type="PANTHER" id="PTHR11406:SF23">
    <property type="entry name" value="PHOSPHOGLYCERATE KINASE 1, CHLOROPLASTIC-RELATED"/>
    <property type="match status" value="1"/>
</dbReference>
<evidence type="ECO:0000313" key="12">
    <source>
        <dbReference type="EMBL" id="RDB35601.1"/>
    </source>
</evidence>
<keyword evidence="6 8" id="KW-0418">Kinase</keyword>
<evidence type="ECO:0000256" key="10">
    <source>
        <dbReference type="PIRSR" id="PIRSR000724-2"/>
    </source>
</evidence>
<comment type="pathway">
    <text evidence="8">Carbohydrate degradation; glycolysis; pyruvate from D-glyceraldehyde 3-phosphate: step 2/5.</text>
</comment>
<evidence type="ECO:0000256" key="1">
    <source>
        <dbReference type="ARBA" id="ARBA00000642"/>
    </source>
</evidence>
<evidence type="ECO:0000256" key="4">
    <source>
        <dbReference type="ARBA" id="ARBA00022679"/>
    </source>
</evidence>
<feature type="binding site" evidence="8">
    <location>
        <position position="41"/>
    </location>
    <ligand>
        <name>substrate</name>
    </ligand>
</feature>
<comment type="similarity">
    <text evidence="2 8 11">Belongs to the phosphoglycerate kinase family.</text>
</comment>
<feature type="binding site" evidence="8 10">
    <location>
        <position position="210"/>
    </location>
    <ligand>
        <name>ATP</name>
        <dbReference type="ChEBI" id="CHEBI:30616"/>
    </ligand>
</feature>
<dbReference type="Proteomes" id="UP000253934">
    <property type="component" value="Unassembled WGS sequence"/>
</dbReference>
<protein>
    <recommendedName>
        <fullName evidence="3 8">Phosphoglycerate kinase</fullName>
        <ecNumber evidence="3 8">2.7.2.3</ecNumber>
    </recommendedName>
</protein>
<name>A0A369KLT1_9BACT</name>
<dbReference type="PROSITE" id="PS00111">
    <property type="entry name" value="PGLYCERATE_KINASE"/>
    <property type="match status" value="1"/>
</dbReference>
<evidence type="ECO:0000256" key="6">
    <source>
        <dbReference type="ARBA" id="ARBA00022777"/>
    </source>
</evidence>
<feature type="binding site" evidence="8 9">
    <location>
        <begin position="64"/>
        <end position="67"/>
    </location>
    <ligand>
        <name>substrate</name>
    </ligand>
</feature>
<feature type="binding site" evidence="8 9">
    <location>
        <begin position="26"/>
        <end position="28"/>
    </location>
    <ligand>
        <name>substrate</name>
    </ligand>
</feature>
<dbReference type="GO" id="GO:0005829">
    <property type="term" value="C:cytosol"/>
    <property type="evidence" value="ECO:0007669"/>
    <property type="project" value="TreeGrafter"/>
</dbReference>
<dbReference type="GO" id="GO:0005524">
    <property type="term" value="F:ATP binding"/>
    <property type="evidence" value="ECO:0007669"/>
    <property type="project" value="UniProtKB-KW"/>
</dbReference>
<reference evidence="12" key="1">
    <citation type="submission" date="2018-04" db="EMBL/GenBank/DDBJ databases">
        <title>Draft genome sequence of the Candidatus Spirobacillus cienkowskii, a pathogen of freshwater Daphnia species, reconstructed from hemolymph metagenomic reads.</title>
        <authorList>
            <person name="Bresciani L."/>
            <person name="Lemos L.N."/>
            <person name="Wale N."/>
            <person name="Lin J.Y."/>
            <person name="Fernandes G.R."/>
            <person name="Duffy M.A."/>
            <person name="Rodrigues J.M."/>
        </authorList>
    </citation>
    <scope>NUCLEOTIDE SEQUENCE [LARGE SCALE GENOMIC DNA]</scope>
    <source>
        <strain evidence="12">Binning01</strain>
    </source>
</reference>
<comment type="caution">
    <text evidence="12">The sequence shown here is derived from an EMBL/GenBank/DDBJ whole genome shotgun (WGS) entry which is preliminary data.</text>
</comment>
<feature type="binding site" evidence="9">
    <location>
        <position position="124"/>
    </location>
    <ligand>
        <name>(2R)-3-phosphoglycerate</name>
        <dbReference type="ChEBI" id="CHEBI:58272"/>
    </ligand>
</feature>
<evidence type="ECO:0000256" key="3">
    <source>
        <dbReference type="ARBA" id="ARBA00013061"/>
    </source>
</evidence>
<evidence type="ECO:0000256" key="8">
    <source>
        <dbReference type="HAMAP-Rule" id="MF_00145"/>
    </source>
</evidence>
<dbReference type="PRINTS" id="PR00477">
    <property type="entry name" value="PHGLYCKINASE"/>
</dbReference>
<comment type="subunit">
    <text evidence="8">Monomer.</text>
</comment>
<keyword evidence="13" id="KW-1185">Reference proteome</keyword>
<dbReference type="SUPFAM" id="SSF53748">
    <property type="entry name" value="Phosphoglycerate kinase"/>
    <property type="match status" value="1"/>
</dbReference>
<dbReference type="AlphaFoldDB" id="A0A369KLT1"/>
<evidence type="ECO:0000256" key="2">
    <source>
        <dbReference type="ARBA" id="ARBA00008982"/>
    </source>
</evidence>
<dbReference type="PIRSF" id="PIRSF000724">
    <property type="entry name" value="Pgk"/>
    <property type="match status" value="1"/>
</dbReference>
<evidence type="ECO:0000256" key="7">
    <source>
        <dbReference type="ARBA" id="ARBA00022840"/>
    </source>
</evidence>
<organism evidence="12 13">
    <name type="scientific">Spirobacillus cienkowskii</name>
    <dbReference type="NCBI Taxonomy" id="495820"/>
    <lineage>
        <taxon>Bacteria</taxon>
        <taxon>Pseudomonadati</taxon>
        <taxon>Bdellovibrionota</taxon>
        <taxon>Oligoflexia</taxon>
        <taxon>Silvanigrellales</taxon>
        <taxon>Spirobacillus</taxon>
    </lineage>
</organism>
<feature type="binding site" evidence="8">
    <location>
        <position position="124"/>
    </location>
    <ligand>
        <name>substrate</name>
    </ligand>
</feature>
<dbReference type="GO" id="GO:0006096">
    <property type="term" value="P:glycolytic process"/>
    <property type="evidence" value="ECO:0007669"/>
    <property type="project" value="UniProtKB-UniRule"/>
</dbReference>
<dbReference type="InterPro" id="IPR036043">
    <property type="entry name" value="Phosphoglycerate_kinase_sf"/>
</dbReference>
<keyword evidence="4 8" id="KW-0808">Transferase</keyword>
<evidence type="ECO:0000313" key="13">
    <source>
        <dbReference type="Proteomes" id="UP000253934"/>
    </source>
</evidence>
<keyword evidence="8" id="KW-0324">Glycolysis</keyword>
<sequence>MQNRIRVLEDLKFATESQPVVFLRLDFNVPLKNGKITDETRILAAIPTIKWLLEKNIKIIACSHLGRPKGAGFEQEFSLAPIGARMAELLNIEVIFCQDYLEDGFKKIVYDMKPSQMILLENLRFYKEEQAGNLSFANKLAEFANFYVNDAFGTSHRADASMFAVPECFPADRRAAGFLVTKEIQFLEDAFRAPKPPVTAIFGGAKVSDKIEILRKFTTIANNMIIGGAMAYTFLKFKGRNVGNSRVELDKLPLVAEIFKAAEQRNVKIYLPEDHICATEFSENSKPVVINTADIPDGLMGLDIGPRSAQNFVEVIKNSKVVVWNGPMGVFEMDAFANGTKEVAKALSECVGTTIVGGGDSAAAITKFKLADKVTHVSTGGGASMELLEGKELPGIRVLRVK</sequence>
<keyword evidence="5 8" id="KW-0547">Nucleotide-binding</keyword>
<dbReference type="Pfam" id="PF00162">
    <property type="entry name" value="PGK"/>
    <property type="match status" value="1"/>
</dbReference>
<feature type="binding site" evidence="9">
    <location>
        <position position="41"/>
    </location>
    <ligand>
        <name>(2R)-3-phosphoglycerate</name>
        <dbReference type="ChEBI" id="CHEBI:58272"/>
    </ligand>
</feature>
<dbReference type="UniPathway" id="UPA00109">
    <property type="reaction ID" value="UER00185"/>
</dbReference>
<dbReference type="InterPro" id="IPR015911">
    <property type="entry name" value="Phosphoglycerate_kinase_CS"/>
</dbReference>
<dbReference type="Gene3D" id="3.40.50.1260">
    <property type="entry name" value="Phosphoglycerate kinase, N-terminal domain"/>
    <property type="match status" value="2"/>
</dbReference>
<keyword evidence="7 8" id="KW-0067">ATP-binding</keyword>